<dbReference type="AlphaFoldDB" id="A0AAN9IEL5"/>
<comment type="caution">
    <text evidence="1">The sequence shown here is derived from an EMBL/GenBank/DDBJ whole genome shotgun (WGS) entry which is preliminary data.</text>
</comment>
<dbReference type="PANTHER" id="PTHR38365:SF1">
    <property type="entry name" value="C2 DOMAIN-CONTAINING PROTEIN"/>
    <property type="match status" value="1"/>
</dbReference>
<dbReference type="PANTHER" id="PTHR38365">
    <property type="entry name" value="C2 DOMAIN-CONTAINING PROTEIN-RELATED"/>
    <property type="match status" value="1"/>
</dbReference>
<protein>
    <submittedName>
        <fullName evidence="1">Uncharacterized protein</fullName>
    </submittedName>
</protein>
<proteinExistence type="predicted"/>
<name>A0AAN9IEL5_CROPI</name>
<dbReference type="EMBL" id="JAYWIO010000003">
    <property type="protein sequence ID" value="KAK7276367.1"/>
    <property type="molecule type" value="Genomic_DNA"/>
</dbReference>
<dbReference type="Proteomes" id="UP001372338">
    <property type="component" value="Unassembled WGS sequence"/>
</dbReference>
<accession>A0AAN9IEL5</accession>
<keyword evidence="2" id="KW-1185">Reference proteome</keyword>
<sequence>MENSLSNHRCKSTIVESGIPNKVKLGPNVYLGLRVKIGFAEDIDNPILHPYVVNRHYCLATWIDPSEEFRTLPALGLPDPVWDTECVFLLNKFPDDCTSLNLEVTRINSVIGAATSSGVVTVGKAMIPLPTQLYSRIAGRFGLVRPYGEGYKEEGHVALSMELRKYILTTKGTLMGVCN</sequence>
<gene>
    <name evidence="1" type="ORF">RIF29_17506</name>
</gene>
<evidence type="ECO:0000313" key="1">
    <source>
        <dbReference type="EMBL" id="KAK7276367.1"/>
    </source>
</evidence>
<reference evidence="1 2" key="1">
    <citation type="submission" date="2024-01" db="EMBL/GenBank/DDBJ databases">
        <title>The genomes of 5 underutilized Papilionoideae crops provide insights into root nodulation and disease resistanc.</title>
        <authorList>
            <person name="Yuan L."/>
        </authorList>
    </citation>
    <scope>NUCLEOTIDE SEQUENCE [LARGE SCALE GENOMIC DNA]</scope>
    <source>
        <strain evidence="1">ZHUSHIDOU_FW_LH</strain>
        <tissue evidence="1">Leaf</tissue>
    </source>
</reference>
<organism evidence="1 2">
    <name type="scientific">Crotalaria pallida</name>
    <name type="common">Smooth rattlebox</name>
    <name type="synonym">Crotalaria striata</name>
    <dbReference type="NCBI Taxonomy" id="3830"/>
    <lineage>
        <taxon>Eukaryota</taxon>
        <taxon>Viridiplantae</taxon>
        <taxon>Streptophyta</taxon>
        <taxon>Embryophyta</taxon>
        <taxon>Tracheophyta</taxon>
        <taxon>Spermatophyta</taxon>
        <taxon>Magnoliopsida</taxon>
        <taxon>eudicotyledons</taxon>
        <taxon>Gunneridae</taxon>
        <taxon>Pentapetalae</taxon>
        <taxon>rosids</taxon>
        <taxon>fabids</taxon>
        <taxon>Fabales</taxon>
        <taxon>Fabaceae</taxon>
        <taxon>Papilionoideae</taxon>
        <taxon>50 kb inversion clade</taxon>
        <taxon>genistoids sensu lato</taxon>
        <taxon>core genistoids</taxon>
        <taxon>Crotalarieae</taxon>
        <taxon>Crotalaria</taxon>
    </lineage>
</organism>
<evidence type="ECO:0000313" key="2">
    <source>
        <dbReference type="Proteomes" id="UP001372338"/>
    </source>
</evidence>